<gene>
    <name evidence="1" type="ORF">L6164_007063</name>
</gene>
<evidence type="ECO:0000313" key="2">
    <source>
        <dbReference type="Proteomes" id="UP000828941"/>
    </source>
</evidence>
<name>A0ACB9PWD1_BAUVA</name>
<accession>A0ACB9PWD1</accession>
<sequence>MAQLLNTSFVPSSSSLRRKPNLTSAFHVSGNRSRTHIQAKIREIFMPALSSTMTEGKIVSWVKSEGDKLAKGESVVVVESDKADMDVETFYEGYLAAIMVEEGGVAAVGSPIALLAETEDEIEQARSKANSSPSSPSAAPAASAEPASTSPREKTADNLGPSSPVKAPVSSGTGSVVASTHPASEGGKRIVASPYAKKLAKELSVDLGRVLGTGPLGRIVAKDVEAAAAAAAVSSPSGAGAGPAPAAPEKSAGVELGTVVPFTTMQSAVSRNMVESLKVPTFRVGYTITTDAIDALYKKIKSKGVTMTALLAKATALALVKHPVVNSSCRDGQSFTYNSSINIAVAVAIDGGLITPVLQDADKVDIYSLSRKWKELVDKARAKQLQPHEYNTGTFTLSNLGMFGVDRFDAILPPGTGAIMAVGASQPALVGTKDGRIGIENQMQVNVTADHRIIYGADLAAFLQTLSKIIEDPKDLTF</sequence>
<organism evidence="1 2">
    <name type="scientific">Bauhinia variegata</name>
    <name type="common">Purple orchid tree</name>
    <name type="synonym">Phanera variegata</name>
    <dbReference type="NCBI Taxonomy" id="167791"/>
    <lineage>
        <taxon>Eukaryota</taxon>
        <taxon>Viridiplantae</taxon>
        <taxon>Streptophyta</taxon>
        <taxon>Embryophyta</taxon>
        <taxon>Tracheophyta</taxon>
        <taxon>Spermatophyta</taxon>
        <taxon>Magnoliopsida</taxon>
        <taxon>eudicotyledons</taxon>
        <taxon>Gunneridae</taxon>
        <taxon>Pentapetalae</taxon>
        <taxon>rosids</taxon>
        <taxon>fabids</taxon>
        <taxon>Fabales</taxon>
        <taxon>Fabaceae</taxon>
        <taxon>Cercidoideae</taxon>
        <taxon>Cercideae</taxon>
        <taxon>Bauhiniinae</taxon>
        <taxon>Bauhinia</taxon>
    </lineage>
</organism>
<comment type="caution">
    <text evidence="1">The sequence shown here is derived from an EMBL/GenBank/DDBJ whole genome shotgun (WGS) entry which is preliminary data.</text>
</comment>
<keyword evidence="2" id="KW-1185">Reference proteome</keyword>
<dbReference type="Proteomes" id="UP000828941">
    <property type="component" value="Chromosome 3"/>
</dbReference>
<protein>
    <submittedName>
        <fullName evidence="1">Uncharacterized protein</fullName>
    </submittedName>
</protein>
<proteinExistence type="predicted"/>
<dbReference type="EMBL" id="CM039428">
    <property type="protein sequence ID" value="KAI4352851.1"/>
    <property type="molecule type" value="Genomic_DNA"/>
</dbReference>
<evidence type="ECO:0000313" key="1">
    <source>
        <dbReference type="EMBL" id="KAI4352851.1"/>
    </source>
</evidence>
<reference evidence="1 2" key="1">
    <citation type="journal article" date="2022" name="DNA Res.">
        <title>Chromosomal-level genome assembly of the orchid tree Bauhinia variegata (Leguminosae; Cercidoideae) supports the allotetraploid origin hypothesis of Bauhinia.</title>
        <authorList>
            <person name="Zhong Y."/>
            <person name="Chen Y."/>
            <person name="Zheng D."/>
            <person name="Pang J."/>
            <person name="Liu Y."/>
            <person name="Luo S."/>
            <person name="Meng S."/>
            <person name="Qian L."/>
            <person name="Wei D."/>
            <person name="Dai S."/>
            <person name="Zhou R."/>
        </authorList>
    </citation>
    <scope>NUCLEOTIDE SEQUENCE [LARGE SCALE GENOMIC DNA]</scope>
    <source>
        <strain evidence="1">BV-YZ2020</strain>
    </source>
</reference>